<dbReference type="AlphaFoldDB" id="A0A6P8J628"/>
<dbReference type="Proteomes" id="UP000515163">
    <property type="component" value="Unplaced"/>
</dbReference>
<keyword evidence="8" id="KW-0325">Glycoprotein</keyword>
<comment type="subcellular location">
    <subcellularLocation>
        <location evidence="1 10">Endoplasmic reticulum membrane</location>
        <topology evidence="1 10">Multi-pass membrane protein</topology>
    </subcellularLocation>
</comment>
<evidence type="ECO:0000313" key="14">
    <source>
        <dbReference type="RefSeq" id="XP_031575192.1"/>
    </source>
</evidence>
<evidence type="ECO:0000256" key="1">
    <source>
        <dbReference type="ARBA" id="ARBA00004477"/>
    </source>
</evidence>
<proteinExistence type="inferred from homology"/>
<feature type="transmembrane region" description="Helical" evidence="10">
    <location>
        <begin position="431"/>
        <end position="453"/>
    </location>
</feature>
<dbReference type="GeneID" id="116308826"/>
<feature type="region of interest" description="Disordered" evidence="11">
    <location>
        <begin position="360"/>
        <end position="387"/>
    </location>
</feature>
<keyword evidence="7 10" id="KW-0472">Membrane</keyword>
<dbReference type="GO" id="GO:0051604">
    <property type="term" value="P:protein maturation"/>
    <property type="evidence" value="ECO:0007669"/>
    <property type="project" value="InterPro"/>
</dbReference>
<feature type="transmembrane region" description="Helical" evidence="10">
    <location>
        <begin position="170"/>
        <end position="190"/>
    </location>
</feature>
<evidence type="ECO:0000259" key="12">
    <source>
        <dbReference type="PROSITE" id="PS51670"/>
    </source>
</evidence>
<dbReference type="GO" id="GO:0090729">
    <property type="term" value="F:toxin activity"/>
    <property type="evidence" value="ECO:0007669"/>
    <property type="project" value="UniProtKB-KW"/>
</dbReference>
<dbReference type="InterPro" id="IPR009613">
    <property type="entry name" value="LMF"/>
</dbReference>
<keyword evidence="3" id="KW-0800">Toxin</keyword>
<dbReference type="Pfam" id="PF06762">
    <property type="entry name" value="LMF1"/>
    <property type="match status" value="1"/>
</dbReference>
<keyword evidence="4 10" id="KW-0812">Transmembrane</keyword>
<comment type="function">
    <text evidence="10">Involved in the maturation of specific proteins in the endoplasmic reticulum.</text>
</comment>
<gene>
    <name evidence="14" type="primary">LOC116308826</name>
</gene>
<feature type="transmembrane region" description="Helical" evidence="10">
    <location>
        <begin position="482"/>
        <end position="504"/>
    </location>
</feature>
<keyword evidence="13" id="KW-1185">Reference proteome</keyword>
<evidence type="ECO:0000256" key="11">
    <source>
        <dbReference type="SAM" id="MobiDB-lite"/>
    </source>
</evidence>
<feature type="disulfide bond" evidence="9">
    <location>
        <begin position="53"/>
        <end position="87"/>
    </location>
</feature>
<evidence type="ECO:0000256" key="3">
    <source>
        <dbReference type="ARBA" id="ARBA00022656"/>
    </source>
</evidence>
<organism evidence="13 14">
    <name type="scientific">Actinia tenebrosa</name>
    <name type="common">Australian red waratah sea anemone</name>
    <dbReference type="NCBI Taxonomy" id="6105"/>
    <lineage>
        <taxon>Eukaryota</taxon>
        <taxon>Metazoa</taxon>
        <taxon>Cnidaria</taxon>
        <taxon>Anthozoa</taxon>
        <taxon>Hexacorallia</taxon>
        <taxon>Actiniaria</taxon>
        <taxon>Actiniidae</taxon>
        <taxon>Actinia</taxon>
    </lineage>
</organism>
<evidence type="ECO:0000256" key="4">
    <source>
        <dbReference type="ARBA" id="ARBA00022692"/>
    </source>
</evidence>
<dbReference type="InterPro" id="IPR003582">
    <property type="entry name" value="ShKT_dom"/>
</dbReference>
<evidence type="ECO:0000256" key="5">
    <source>
        <dbReference type="ARBA" id="ARBA00022824"/>
    </source>
</evidence>
<name>A0A6P8J628_ACTTE</name>
<reference evidence="14" key="1">
    <citation type="submission" date="2025-08" db="UniProtKB">
        <authorList>
            <consortium name="RefSeq"/>
        </authorList>
    </citation>
    <scope>IDENTIFICATION</scope>
    <source>
        <tissue evidence="14">Tentacle</tissue>
    </source>
</reference>
<dbReference type="PANTHER" id="PTHR14463:SF5">
    <property type="entry name" value="LIPASE MATURATION FACTOR 2"/>
    <property type="match status" value="1"/>
</dbReference>
<feature type="transmembrane region" description="Helical" evidence="10">
    <location>
        <begin position="304"/>
        <end position="331"/>
    </location>
</feature>
<evidence type="ECO:0000256" key="10">
    <source>
        <dbReference type="RuleBase" id="RU361229"/>
    </source>
</evidence>
<dbReference type="SMART" id="SM00254">
    <property type="entry name" value="ShKT"/>
    <property type="match status" value="1"/>
</dbReference>
<dbReference type="PROSITE" id="PS51670">
    <property type="entry name" value="SHKT"/>
    <property type="match status" value="1"/>
</dbReference>
<dbReference type="OrthoDB" id="434126at2759"/>
<dbReference type="InterPro" id="IPR057433">
    <property type="entry name" value="LMF1/2_C"/>
</dbReference>
<comment type="similarity">
    <text evidence="2 10">Belongs to the lipase maturation factor family.</text>
</comment>
<evidence type="ECO:0000256" key="2">
    <source>
        <dbReference type="ARBA" id="ARBA00005512"/>
    </source>
</evidence>
<dbReference type="Pfam" id="PF25179">
    <property type="entry name" value="LMF1_C"/>
    <property type="match status" value="1"/>
</dbReference>
<keyword evidence="6 10" id="KW-1133">Transmembrane helix</keyword>
<dbReference type="RefSeq" id="XP_031575192.1">
    <property type="nucleotide sequence ID" value="XM_031719332.1"/>
</dbReference>
<evidence type="ECO:0000256" key="7">
    <source>
        <dbReference type="ARBA" id="ARBA00023136"/>
    </source>
</evidence>
<feature type="transmembrane region" description="Helical" evidence="10">
    <location>
        <begin position="142"/>
        <end position="164"/>
    </location>
</feature>
<accession>A0A6P8J628</accession>
<dbReference type="Pfam" id="PF01549">
    <property type="entry name" value="ShK"/>
    <property type="match status" value="1"/>
</dbReference>
<feature type="transmembrane region" description="Helical" evidence="10">
    <location>
        <begin position="12"/>
        <end position="31"/>
    </location>
</feature>
<feature type="transmembrane region" description="Helical" evidence="10">
    <location>
        <begin position="115"/>
        <end position="135"/>
    </location>
</feature>
<evidence type="ECO:0000256" key="6">
    <source>
        <dbReference type="ARBA" id="ARBA00022989"/>
    </source>
</evidence>
<comment type="caution">
    <text evidence="9">Lacks conserved residue(s) required for the propagation of feature annotation.</text>
</comment>
<dbReference type="GO" id="GO:0005789">
    <property type="term" value="C:endoplasmic reticulum membrane"/>
    <property type="evidence" value="ECO:0007669"/>
    <property type="project" value="UniProtKB-SubCell"/>
</dbReference>
<feature type="domain" description="ShKT" evidence="12">
    <location>
        <begin position="53"/>
        <end position="87"/>
    </location>
</feature>
<evidence type="ECO:0000256" key="8">
    <source>
        <dbReference type="ARBA" id="ARBA00023180"/>
    </source>
</evidence>
<feature type="transmembrane region" description="Helical" evidence="10">
    <location>
        <begin position="516"/>
        <end position="535"/>
    </location>
</feature>
<sequence>MMIPVVLVRQGFLWGLSAIFLFAFTSLYLQIPGLYGDKGLLPAKYILHDLSTCRDKHSPCFKWASGGDCKRNSKWMAVNCMKACNNCQALDTSLIGLLKQTPTLLWLAPSLGLDITTGMEFLCLTGMTLSVLLLVSQRCRDCLSFFVLWLLYFSLFQVGQIFLWYQWDGLLLETGFLAVVVAPWNIKLLPWRWKLFKCKRMRNVTRHHDMVTLWLVKWLLFRLMFASGVVKLLFMDPTWWDMTAIYWHYESQCIPTPLAWYFQKLPKWFHRLSVVITYTIEIGLPFLFFVPIRTLRFFAYFGQVLLQLLILVTGNYNFFNLLTLVLCVVLLDDKAIMSRNTCSLSPCKKLYRKKNVANNMEEKHSDVRENRNEDTTEEKKADPSHEEFFPSTAGKLLDRLVDKATGCYYGNRLAQFRDFVHSRKASIVRTLANVITCASVFSGICFLVSRWFYFEIQDAKLMSWINFSPDDFRKAVTKATIAAIWIGGFSLLIEIAGAYMRILLQEKSVKSYKMYSLLQCTLWSLLSLWLFIISLDPLTDVSYSAKKSLPLVFRKWYRDTKLLEIAHPYGLFRSMTGVGGRPEIIILGSNTTNGTWKEYNFRYKPGNIYQPPPFVAPHQPRLDWQMWFAALESYNSNPWFLNLLNKLLRREKDVLALMGNNEGLVVSPPKYIRTQLYLYHYTENSTSLGNILFKSGETWLNKNLVGFSIR</sequence>
<evidence type="ECO:0000313" key="13">
    <source>
        <dbReference type="Proteomes" id="UP000515163"/>
    </source>
</evidence>
<protein>
    <recommendedName>
        <fullName evidence="10">Lipase maturation factor</fullName>
    </recommendedName>
</protein>
<feature type="transmembrane region" description="Helical" evidence="10">
    <location>
        <begin position="274"/>
        <end position="292"/>
    </location>
</feature>
<keyword evidence="9" id="KW-1015">Disulfide bond</keyword>
<dbReference type="InterPro" id="IPR057434">
    <property type="entry name" value="LMF1/2_N"/>
</dbReference>
<dbReference type="PANTHER" id="PTHR14463">
    <property type="entry name" value="LIPASE MATURATION FACTOR"/>
    <property type="match status" value="1"/>
</dbReference>
<keyword evidence="5 10" id="KW-0256">Endoplasmic reticulum</keyword>
<evidence type="ECO:0000256" key="9">
    <source>
        <dbReference type="PROSITE-ProRule" id="PRU01005"/>
    </source>
</evidence>